<dbReference type="PANTHER" id="PTHR45753">
    <property type="entry name" value="ORNITHINE CARBAMOYLTRANSFERASE, MITOCHONDRIAL"/>
    <property type="match status" value="1"/>
</dbReference>
<accession>X0WV43</accession>
<evidence type="ECO:0000256" key="1">
    <source>
        <dbReference type="ARBA" id="ARBA00022679"/>
    </source>
</evidence>
<dbReference type="SUPFAM" id="SSF53671">
    <property type="entry name" value="Aspartate/ornithine carbamoyltransferase"/>
    <property type="match status" value="1"/>
</dbReference>
<dbReference type="InterPro" id="IPR006131">
    <property type="entry name" value="Asp_carbamoyltransf_Asp/Orn-bd"/>
</dbReference>
<reference evidence="3" key="1">
    <citation type="journal article" date="2014" name="Front. Microbiol.">
        <title>High frequency of phylogenetically diverse reductive dehalogenase-homologous genes in deep subseafloor sedimentary metagenomes.</title>
        <authorList>
            <person name="Kawai M."/>
            <person name="Futagami T."/>
            <person name="Toyoda A."/>
            <person name="Takaki Y."/>
            <person name="Nishi S."/>
            <person name="Hori S."/>
            <person name="Arai W."/>
            <person name="Tsubouchi T."/>
            <person name="Morono Y."/>
            <person name="Uchiyama I."/>
            <person name="Ito T."/>
            <person name="Fujiyama A."/>
            <person name="Inagaki F."/>
            <person name="Takami H."/>
        </authorList>
    </citation>
    <scope>NUCLEOTIDE SEQUENCE</scope>
    <source>
        <strain evidence="3">Expedition CK06-06</strain>
    </source>
</reference>
<dbReference type="InterPro" id="IPR006130">
    <property type="entry name" value="Asp/Orn_carbamoylTrfase"/>
</dbReference>
<evidence type="ECO:0000259" key="2">
    <source>
        <dbReference type="Pfam" id="PF00185"/>
    </source>
</evidence>
<sequence length="133" mass="14749">KLGMKMVIATPAGYELDAESIEKANQISAEAITPTNDPAEAVVGAGFVYTDTWVSMGQEGQKQKRLADFEGFQVNAELLKSAPRVKIMHCLPAHRGLEITDEVAESENSIMFDQAENRLHFQRALLKKLMSRQ</sequence>
<dbReference type="PANTHER" id="PTHR45753:SF3">
    <property type="entry name" value="ORNITHINE TRANSCARBAMYLASE, MITOCHONDRIAL"/>
    <property type="match status" value="1"/>
</dbReference>
<dbReference type="GO" id="GO:0016597">
    <property type="term" value="F:amino acid binding"/>
    <property type="evidence" value="ECO:0007669"/>
    <property type="project" value="InterPro"/>
</dbReference>
<dbReference type="GO" id="GO:0019240">
    <property type="term" value="P:citrulline biosynthetic process"/>
    <property type="evidence" value="ECO:0007669"/>
    <property type="project" value="TreeGrafter"/>
</dbReference>
<dbReference type="PRINTS" id="PR00100">
    <property type="entry name" value="AOTCASE"/>
</dbReference>
<dbReference type="GO" id="GO:0004585">
    <property type="term" value="F:ornithine carbamoyltransferase activity"/>
    <property type="evidence" value="ECO:0007669"/>
    <property type="project" value="TreeGrafter"/>
</dbReference>
<evidence type="ECO:0000313" key="3">
    <source>
        <dbReference type="EMBL" id="GAG34859.1"/>
    </source>
</evidence>
<dbReference type="GO" id="GO:0042450">
    <property type="term" value="P:L-arginine biosynthetic process via ornithine"/>
    <property type="evidence" value="ECO:0007669"/>
    <property type="project" value="TreeGrafter"/>
</dbReference>
<dbReference type="InterPro" id="IPR002292">
    <property type="entry name" value="Orn/put_carbamltrans"/>
</dbReference>
<dbReference type="InterPro" id="IPR036901">
    <property type="entry name" value="Asp/Orn_carbamoylTrfase_sf"/>
</dbReference>
<dbReference type="AlphaFoldDB" id="X0WV43"/>
<dbReference type="EMBL" id="BARS01042995">
    <property type="protein sequence ID" value="GAG34859.1"/>
    <property type="molecule type" value="Genomic_DNA"/>
</dbReference>
<name>X0WV43_9ZZZZ</name>
<keyword evidence="1" id="KW-0808">Transferase</keyword>
<feature type="domain" description="Aspartate/ornithine carbamoyltransferase Asp/Orn-binding" evidence="2">
    <location>
        <begin position="1"/>
        <end position="127"/>
    </location>
</feature>
<feature type="non-terminal residue" evidence="3">
    <location>
        <position position="1"/>
    </location>
</feature>
<dbReference type="FunFam" id="3.40.50.1370:FF:000008">
    <property type="entry name" value="Ornithine carbamoyltransferase"/>
    <property type="match status" value="1"/>
</dbReference>
<dbReference type="PRINTS" id="PR00102">
    <property type="entry name" value="OTCASE"/>
</dbReference>
<gene>
    <name evidence="3" type="ORF">S01H1_65151</name>
</gene>
<comment type="caution">
    <text evidence="3">The sequence shown here is derived from an EMBL/GenBank/DDBJ whole genome shotgun (WGS) entry which is preliminary data.</text>
</comment>
<proteinExistence type="predicted"/>
<protein>
    <recommendedName>
        <fullName evidence="2">Aspartate/ornithine carbamoyltransferase Asp/Orn-binding domain-containing protein</fullName>
    </recommendedName>
</protein>
<dbReference type="Pfam" id="PF00185">
    <property type="entry name" value="OTCace"/>
    <property type="match status" value="1"/>
</dbReference>
<organism evidence="3">
    <name type="scientific">marine sediment metagenome</name>
    <dbReference type="NCBI Taxonomy" id="412755"/>
    <lineage>
        <taxon>unclassified sequences</taxon>
        <taxon>metagenomes</taxon>
        <taxon>ecological metagenomes</taxon>
    </lineage>
</organism>
<dbReference type="Gene3D" id="3.40.50.1370">
    <property type="entry name" value="Aspartate/ornithine carbamoyltransferase"/>
    <property type="match status" value="1"/>
</dbReference>